<feature type="region of interest" description="Disordered" evidence="1">
    <location>
        <begin position="1"/>
        <end position="36"/>
    </location>
</feature>
<dbReference type="Proteomes" id="UP000322786">
    <property type="component" value="Segment"/>
</dbReference>
<sequence>MRHLRPIRNDGLRATLPLHTPRRKMSNTDTATELPYEPCTEPRYRLQYDCDREAVSLATGTDTGPESLTRQEFADEADLNVLLARFGVNTPVRPMIYGGEVDYQLDLQQAFAAIESARRANMAVPDELRQKYPDWRKVLNGAESGEYQRDLKELSDRRAAEEAAKKVAPN</sequence>
<dbReference type="EMBL" id="MK249218">
    <property type="protein sequence ID" value="QCQ85065.1"/>
    <property type="molecule type" value="Genomic_DNA"/>
</dbReference>
<dbReference type="Pfam" id="PF09675">
    <property type="entry name" value="Chlamy_scaf"/>
    <property type="match status" value="1"/>
</dbReference>
<evidence type="ECO:0000256" key="1">
    <source>
        <dbReference type="SAM" id="MobiDB-lite"/>
    </source>
</evidence>
<protein>
    <submittedName>
        <fullName evidence="2">Internal scaffolding protein</fullName>
    </submittedName>
</protein>
<evidence type="ECO:0000313" key="2">
    <source>
        <dbReference type="EMBL" id="QCQ85065.1"/>
    </source>
</evidence>
<proteinExistence type="predicted"/>
<accession>A0A4P8PSU2</accession>
<reference evidence="2" key="1">
    <citation type="submission" date="2018-12" db="EMBL/GenBank/DDBJ databases">
        <title>Singled stranded DNA viruses identified in blackflies (Austrosimulium ungulatum) sampled in New Zealand.</title>
        <authorList>
            <person name="Kraberger S."/>
            <person name="Fontenele R.S."/>
            <person name="Schmidlin K."/>
            <person name="Walters M."/>
            <person name="Varsani A."/>
        </authorList>
    </citation>
    <scope>NUCLEOTIDE SEQUENCE [LARGE SCALE GENOMIC DNA]</scope>
    <source>
        <strain evidence="2">169</strain>
    </source>
</reference>
<name>A0A4P8PSU2_9VIRU</name>
<organism evidence="2">
    <name type="scientific">Blackfly microvirus SF02</name>
    <dbReference type="NCBI Taxonomy" id="2576452"/>
    <lineage>
        <taxon>Viruses</taxon>
        <taxon>Monodnaviria</taxon>
        <taxon>Sangervirae</taxon>
        <taxon>Phixviricota</taxon>
        <taxon>Malgrandaviricetes</taxon>
        <taxon>Petitvirales</taxon>
        <taxon>Microviridae</taxon>
        <taxon>Microvirus</taxon>
    </lineage>
</organism>
<dbReference type="InterPro" id="IPR014131">
    <property type="entry name" value="Chlamydia_phage_Vp3"/>
</dbReference>